<dbReference type="Proteomes" id="UP001254488">
    <property type="component" value="Unassembled WGS sequence"/>
</dbReference>
<accession>A0ABU2YAH6</accession>
<proteinExistence type="predicted"/>
<keyword evidence="2" id="KW-1185">Reference proteome</keyword>
<comment type="caution">
    <text evidence="1">The sequence shown here is derived from an EMBL/GenBank/DDBJ whole genome shotgun (WGS) entry which is preliminary data.</text>
</comment>
<protein>
    <submittedName>
        <fullName evidence="1">DUF1572 domain-containing protein</fullName>
    </submittedName>
</protein>
<evidence type="ECO:0000313" key="2">
    <source>
        <dbReference type="Proteomes" id="UP001254488"/>
    </source>
</evidence>
<sequence>MKTPKQLAKHLREVYFGGNWTAVNIKDTLADVTFKEATTQIDSTNTIETLVYHLHYYVTLDLRVLEGGPLVGSDKESFIHDSVTSQKEWEDFLEVRYIEAKKFVKSIESLSEETLWKDFVAEKHGNYYRNLAGIIEHTHYHLGQIVLLKKLIRNGN</sequence>
<name>A0ABU2YAH6_9FLAO</name>
<gene>
    <name evidence="1" type="ORF">RM538_03290</name>
</gene>
<dbReference type="SUPFAM" id="SSF109854">
    <property type="entry name" value="DinB/YfiT-like putative metalloenzymes"/>
    <property type="match status" value="1"/>
</dbReference>
<reference evidence="1 2" key="1">
    <citation type="submission" date="2023-09" db="EMBL/GenBank/DDBJ databases">
        <authorList>
            <person name="Rey-Velasco X."/>
        </authorList>
    </citation>
    <scope>NUCLEOTIDE SEQUENCE [LARGE SCALE GENOMIC DNA]</scope>
    <source>
        <strain evidence="1 2">W242</strain>
    </source>
</reference>
<evidence type="ECO:0000313" key="1">
    <source>
        <dbReference type="EMBL" id="MDT0555012.1"/>
    </source>
</evidence>
<organism evidence="1 2">
    <name type="scientific">Patiriisocius hiemis</name>
    <dbReference type="NCBI Taxonomy" id="3075604"/>
    <lineage>
        <taxon>Bacteria</taxon>
        <taxon>Pseudomonadati</taxon>
        <taxon>Bacteroidota</taxon>
        <taxon>Flavobacteriia</taxon>
        <taxon>Flavobacteriales</taxon>
        <taxon>Flavobacteriaceae</taxon>
        <taxon>Patiriisocius</taxon>
    </lineage>
</organism>
<dbReference type="Gene3D" id="1.20.120.450">
    <property type="entry name" value="dinb family like domain"/>
    <property type="match status" value="1"/>
</dbReference>
<dbReference type="EMBL" id="JAVRHZ010000001">
    <property type="protein sequence ID" value="MDT0555012.1"/>
    <property type="molecule type" value="Genomic_DNA"/>
</dbReference>
<dbReference type="InterPro" id="IPR034660">
    <property type="entry name" value="DinB/YfiT-like"/>
</dbReference>
<dbReference type="RefSeq" id="WP_311331966.1">
    <property type="nucleotide sequence ID" value="NZ_JAVRHZ010000001.1"/>
</dbReference>